<protein>
    <submittedName>
        <fullName evidence="1">Uncharacterized protein</fullName>
    </submittedName>
</protein>
<proteinExistence type="predicted"/>
<dbReference type="Proteomes" id="UP001318860">
    <property type="component" value="Unassembled WGS sequence"/>
</dbReference>
<evidence type="ECO:0000313" key="2">
    <source>
        <dbReference type="Proteomes" id="UP001318860"/>
    </source>
</evidence>
<sequence length="128" mass="14889">MSCLNLPSLEENVVTDKPTFNKATMTRRDNKRKEDREHVVQNFGDDFISHITEASRSEIIPSRGITNLRNKNNSGRSVTLRKRVTLKEFKDNFHNIKMNNIPTSLEKVGKKIIGARKLYRTYGKKQHF</sequence>
<gene>
    <name evidence="1" type="ORF">DH2020_001871</name>
</gene>
<comment type="caution">
    <text evidence="1">The sequence shown here is derived from an EMBL/GenBank/DDBJ whole genome shotgun (WGS) entry which is preliminary data.</text>
</comment>
<organism evidence="1 2">
    <name type="scientific">Rehmannia glutinosa</name>
    <name type="common">Chinese foxglove</name>
    <dbReference type="NCBI Taxonomy" id="99300"/>
    <lineage>
        <taxon>Eukaryota</taxon>
        <taxon>Viridiplantae</taxon>
        <taxon>Streptophyta</taxon>
        <taxon>Embryophyta</taxon>
        <taxon>Tracheophyta</taxon>
        <taxon>Spermatophyta</taxon>
        <taxon>Magnoliopsida</taxon>
        <taxon>eudicotyledons</taxon>
        <taxon>Gunneridae</taxon>
        <taxon>Pentapetalae</taxon>
        <taxon>asterids</taxon>
        <taxon>lamiids</taxon>
        <taxon>Lamiales</taxon>
        <taxon>Orobanchaceae</taxon>
        <taxon>Rehmannieae</taxon>
        <taxon>Rehmannia</taxon>
    </lineage>
</organism>
<evidence type="ECO:0000313" key="1">
    <source>
        <dbReference type="EMBL" id="KAK6162030.1"/>
    </source>
</evidence>
<name>A0ABR0XSI9_REHGL</name>
<reference evidence="1 2" key="1">
    <citation type="journal article" date="2021" name="Comput. Struct. Biotechnol. J.">
        <title>De novo genome assembly of the potent medicinal plant Rehmannia glutinosa using nanopore technology.</title>
        <authorList>
            <person name="Ma L."/>
            <person name="Dong C."/>
            <person name="Song C."/>
            <person name="Wang X."/>
            <person name="Zheng X."/>
            <person name="Niu Y."/>
            <person name="Chen S."/>
            <person name="Feng W."/>
        </authorList>
    </citation>
    <scope>NUCLEOTIDE SEQUENCE [LARGE SCALE GENOMIC DNA]</scope>
    <source>
        <strain evidence="1">DH-2019</strain>
    </source>
</reference>
<dbReference type="EMBL" id="JABTTQ020000002">
    <property type="protein sequence ID" value="KAK6162030.1"/>
    <property type="molecule type" value="Genomic_DNA"/>
</dbReference>
<accession>A0ABR0XSI9</accession>
<keyword evidence="2" id="KW-1185">Reference proteome</keyword>